<dbReference type="InterPro" id="IPR029065">
    <property type="entry name" value="Enolase_C-like"/>
</dbReference>
<dbReference type="GO" id="GO:0047929">
    <property type="term" value="F:gluconate dehydratase activity"/>
    <property type="evidence" value="ECO:0007669"/>
    <property type="project" value="UniProtKB-EC"/>
</dbReference>
<dbReference type="InterPro" id="IPR034593">
    <property type="entry name" value="DgoD-like"/>
</dbReference>
<dbReference type="Gene3D" id="3.30.390.10">
    <property type="entry name" value="Enolase-like, N-terminal domain"/>
    <property type="match status" value="1"/>
</dbReference>
<dbReference type="Gene3D" id="3.20.20.120">
    <property type="entry name" value="Enolase-like C-terminal domain"/>
    <property type="match status" value="1"/>
</dbReference>
<proteinExistence type="predicted"/>
<evidence type="ECO:0000259" key="2">
    <source>
        <dbReference type="SMART" id="SM00922"/>
    </source>
</evidence>
<dbReference type="InterPro" id="IPR013342">
    <property type="entry name" value="Mandelate_racemase_C"/>
</dbReference>
<dbReference type="SMART" id="SM00922">
    <property type="entry name" value="MR_MLE"/>
    <property type="match status" value="1"/>
</dbReference>
<dbReference type="EMBL" id="CZRL01000106">
    <property type="protein sequence ID" value="CUS54789.1"/>
    <property type="molecule type" value="Genomic_DNA"/>
</dbReference>
<name>A0A160TY72_9ZZZZ</name>
<dbReference type="InterPro" id="IPR013341">
    <property type="entry name" value="Mandelate_racemase_N_dom"/>
</dbReference>
<dbReference type="EC" id="4.2.1.39" evidence="3"/>
<protein>
    <submittedName>
        <fullName evidence="3">Gluconate dehydratase</fullName>
        <ecNumber evidence="3">4.2.1.39</ecNumber>
    </submittedName>
</protein>
<evidence type="ECO:0000256" key="1">
    <source>
        <dbReference type="ARBA" id="ARBA00023239"/>
    </source>
</evidence>
<dbReference type="SUPFAM" id="SSF51604">
    <property type="entry name" value="Enolase C-terminal domain-like"/>
    <property type="match status" value="1"/>
</dbReference>
<dbReference type="InterPro" id="IPR036849">
    <property type="entry name" value="Enolase-like_C_sf"/>
</dbReference>
<dbReference type="Pfam" id="PF02746">
    <property type="entry name" value="MR_MLE_N"/>
    <property type="match status" value="1"/>
</dbReference>
<feature type="domain" description="Mandelate racemase/muconate lactonizing enzyme C-terminal" evidence="2">
    <location>
        <begin position="152"/>
        <end position="261"/>
    </location>
</feature>
<dbReference type="PANTHER" id="PTHR48080">
    <property type="entry name" value="D-GALACTONATE DEHYDRATASE-RELATED"/>
    <property type="match status" value="1"/>
</dbReference>
<dbReference type="AlphaFoldDB" id="A0A160TY72"/>
<sequence>MKLQQIETWATVPPTGIGGAFWVIVRLTTDNGIQGIGECYGIPVSGDIACQMVEDTFERYIAGESPFNVETLFRRVYSAGFTQRPDVSMMGVFSGMEIAVWDILGKALNQPIYNLIGGQFHDRLRTYTYLYPKTSGDEGNLQNKADDVYHDGDAAAERALDYLEMGFTAIKQDPAGPYSFQGGRELSLHELARSEYSVKRIREAVGDRADILFGTHGQMTTSSAIRLAKRLEPYDPLWFEEPCPPDQIQAIGKVANATTIPIATGERLTTKQEFHECLKAGVSILQPDIGRSGGIWETKKIFVLSELFNAQVAPHIYCGPIAHAAAAHVAFSSPSFLILETIQTEFHDNLLTRSLTWDRGYVLAPTEPGLGIELNEETILNHPYSSGGRLHLEMCNTPLGSNNQKTITEL</sequence>
<accession>A0A160TY72</accession>
<reference evidence="3" key="1">
    <citation type="submission" date="2015-10" db="EMBL/GenBank/DDBJ databases">
        <authorList>
            <person name="Gilbert D.G."/>
        </authorList>
    </citation>
    <scope>NUCLEOTIDE SEQUENCE</scope>
</reference>
<keyword evidence="1 3" id="KW-0456">Lyase</keyword>
<dbReference type="SUPFAM" id="SSF54826">
    <property type="entry name" value="Enolase N-terminal domain-like"/>
    <property type="match status" value="1"/>
</dbReference>
<dbReference type="Pfam" id="PF13378">
    <property type="entry name" value="MR_MLE_C"/>
    <property type="match status" value="1"/>
</dbReference>
<dbReference type="InterPro" id="IPR029017">
    <property type="entry name" value="Enolase-like_N"/>
</dbReference>
<dbReference type="CDD" id="cd03316">
    <property type="entry name" value="MR_like"/>
    <property type="match status" value="1"/>
</dbReference>
<organism evidence="3">
    <name type="scientific">hydrothermal vent metagenome</name>
    <dbReference type="NCBI Taxonomy" id="652676"/>
    <lineage>
        <taxon>unclassified sequences</taxon>
        <taxon>metagenomes</taxon>
        <taxon>ecological metagenomes</taxon>
    </lineage>
</organism>
<evidence type="ECO:0000313" key="3">
    <source>
        <dbReference type="EMBL" id="CUS54789.1"/>
    </source>
</evidence>
<gene>
    <name evidence="3" type="ORF">MGWOODY_XGa1779</name>
</gene>
<dbReference type="PANTHER" id="PTHR48080:SF2">
    <property type="entry name" value="D-GALACTONATE DEHYDRATASE"/>
    <property type="match status" value="1"/>
</dbReference>